<dbReference type="GO" id="GO:0005829">
    <property type="term" value="C:cytosol"/>
    <property type="evidence" value="ECO:0007669"/>
    <property type="project" value="TreeGrafter"/>
</dbReference>
<dbReference type="Gene3D" id="3.40.50.1240">
    <property type="entry name" value="Phosphoglycerate mutase-like"/>
    <property type="match status" value="1"/>
</dbReference>
<evidence type="ECO:0000256" key="1">
    <source>
        <dbReference type="ARBA" id="ARBA00022801"/>
    </source>
</evidence>
<dbReference type="InterPro" id="IPR029033">
    <property type="entry name" value="His_PPase_superfam"/>
</dbReference>
<dbReference type="PRINTS" id="PR00991">
    <property type="entry name" value="6PFRUCTKNASE"/>
</dbReference>
<dbReference type="AlphaFoldDB" id="A0A1W1EIY7"/>
<gene>
    <name evidence="2" type="ORF">MNB_SV-15-474</name>
</gene>
<dbReference type="PIRSF" id="PIRSF000709">
    <property type="entry name" value="6PFK_2-Ptase"/>
    <property type="match status" value="1"/>
</dbReference>
<dbReference type="InterPro" id="IPR003094">
    <property type="entry name" value="6Pfruct_kin"/>
</dbReference>
<proteinExistence type="predicted"/>
<accession>A0A1W1EIY7</accession>
<sequence>MLYLLRHGETNYNVEGRYQGSSNSPLTLKGKQQAKENAFKLKNSINNFNNIIIYSSPQKRAKESAFILVDNLGISRDKIVFDKRLREISYGIFEAETKDYCQKNYPNIFKAREDDKWFYKIDGGESYQEATIRVREWLSTLDKSKIIIAITHEMINRVIRKEYQNLSISRALSLRQANWEIIELH</sequence>
<dbReference type="GO" id="GO:0016853">
    <property type="term" value="F:isomerase activity"/>
    <property type="evidence" value="ECO:0007669"/>
    <property type="project" value="UniProtKB-KW"/>
</dbReference>
<dbReference type="EMBL" id="FRYL01000021">
    <property type="protein sequence ID" value="SHO80824.1"/>
    <property type="molecule type" value="Genomic_DNA"/>
</dbReference>
<dbReference type="GO" id="GO:0045820">
    <property type="term" value="P:negative regulation of glycolytic process"/>
    <property type="evidence" value="ECO:0007669"/>
    <property type="project" value="TreeGrafter"/>
</dbReference>
<dbReference type="GO" id="GO:0004331">
    <property type="term" value="F:fructose-2,6-bisphosphate 2-phosphatase activity"/>
    <property type="evidence" value="ECO:0007669"/>
    <property type="project" value="TreeGrafter"/>
</dbReference>
<keyword evidence="2" id="KW-0413">Isomerase</keyword>
<dbReference type="GO" id="GO:0005524">
    <property type="term" value="F:ATP binding"/>
    <property type="evidence" value="ECO:0007669"/>
    <property type="project" value="InterPro"/>
</dbReference>
<name>A0A1W1EIY7_9ZZZZ</name>
<dbReference type="GO" id="GO:0043456">
    <property type="term" value="P:regulation of pentose-phosphate shunt"/>
    <property type="evidence" value="ECO:0007669"/>
    <property type="project" value="TreeGrafter"/>
</dbReference>
<dbReference type="GO" id="GO:0006003">
    <property type="term" value="P:fructose 2,6-bisphosphate metabolic process"/>
    <property type="evidence" value="ECO:0007669"/>
    <property type="project" value="InterPro"/>
</dbReference>
<dbReference type="PROSITE" id="PS00175">
    <property type="entry name" value="PG_MUTASE"/>
    <property type="match status" value="1"/>
</dbReference>
<dbReference type="PANTHER" id="PTHR46517:SF1">
    <property type="entry name" value="FRUCTOSE-2,6-BISPHOSPHATASE TIGAR"/>
    <property type="match status" value="1"/>
</dbReference>
<dbReference type="PANTHER" id="PTHR46517">
    <property type="entry name" value="FRUCTOSE-2,6-BISPHOSPHATASE TIGAR"/>
    <property type="match status" value="1"/>
</dbReference>
<dbReference type="Pfam" id="PF00300">
    <property type="entry name" value="His_Phos_1"/>
    <property type="match status" value="1"/>
</dbReference>
<protein>
    <submittedName>
        <fullName evidence="2">Phosphoglycerate mutase</fullName>
        <ecNumber evidence="2">5.4.2.-</ecNumber>
    </submittedName>
</protein>
<evidence type="ECO:0000313" key="2">
    <source>
        <dbReference type="EMBL" id="SHO80824.1"/>
    </source>
</evidence>
<keyword evidence="1" id="KW-0378">Hydrolase</keyword>
<reference evidence="2" key="1">
    <citation type="submission" date="2016-10" db="EMBL/GenBank/DDBJ databases">
        <authorList>
            <person name="de Groot N.N."/>
        </authorList>
    </citation>
    <scope>NUCLEOTIDE SEQUENCE</scope>
</reference>
<organism evidence="2">
    <name type="scientific">hydrothermal vent metagenome</name>
    <dbReference type="NCBI Taxonomy" id="652676"/>
    <lineage>
        <taxon>unclassified sequences</taxon>
        <taxon>metagenomes</taxon>
        <taxon>ecological metagenomes</taxon>
    </lineage>
</organism>
<dbReference type="CDD" id="cd07067">
    <property type="entry name" value="HP_PGM_like"/>
    <property type="match status" value="1"/>
</dbReference>
<dbReference type="SMART" id="SM00855">
    <property type="entry name" value="PGAM"/>
    <property type="match status" value="1"/>
</dbReference>
<dbReference type="InterPro" id="IPR001345">
    <property type="entry name" value="PG/BPGM_mutase_AS"/>
</dbReference>
<dbReference type="InterPro" id="IPR051695">
    <property type="entry name" value="Phosphoglycerate_Mutase"/>
</dbReference>
<dbReference type="InterPro" id="IPR013078">
    <property type="entry name" value="His_Pase_superF_clade-1"/>
</dbReference>
<dbReference type="SUPFAM" id="SSF53254">
    <property type="entry name" value="Phosphoglycerate mutase-like"/>
    <property type="match status" value="1"/>
</dbReference>
<dbReference type="EC" id="5.4.2.-" evidence="2"/>